<dbReference type="AlphaFoldDB" id="A0A0F9UPX9"/>
<gene>
    <name evidence="1" type="ORF">LCGC14_0195320</name>
</gene>
<organism evidence="1">
    <name type="scientific">marine sediment metagenome</name>
    <dbReference type="NCBI Taxonomy" id="412755"/>
    <lineage>
        <taxon>unclassified sequences</taxon>
        <taxon>metagenomes</taxon>
        <taxon>ecological metagenomes</taxon>
    </lineage>
</organism>
<dbReference type="EMBL" id="LAZR01000084">
    <property type="protein sequence ID" value="KKN93699.1"/>
    <property type="molecule type" value="Genomic_DNA"/>
</dbReference>
<evidence type="ECO:0000313" key="1">
    <source>
        <dbReference type="EMBL" id="KKN93699.1"/>
    </source>
</evidence>
<comment type="caution">
    <text evidence="1">The sequence shown here is derived from an EMBL/GenBank/DDBJ whole genome shotgun (WGS) entry which is preliminary data.</text>
</comment>
<protein>
    <submittedName>
        <fullName evidence="1">Uncharacterized protein</fullName>
    </submittedName>
</protein>
<name>A0A0F9UPX9_9ZZZZ</name>
<reference evidence="1" key="1">
    <citation type="journal article" date="2015" name="Nature">
        <title>Complex archaea that bridge the gap between prokaryotes and eukaryotes.</title>
        <authorList>
            <person name="Spang A."/>
            <person name="Saw J.H."/>
            <person name="Jorgensen S.L."/>
            <person name="Zaremba-Niedzwiedzka K."/>
            <person name="Martijn J."/>
            <person name="Lind A.E."/>
            <person name="van Eijk R."/>
            <person name="Schleper C."/>
            <person name="Guy L."/>
            <person name="Ettema T.J."/>
        </authorList>
    </citation>
    <scope>NUCLEOTIDE SEQUENCE</scope>
</reference>
<accession>A0A0F9UPX9</accession>
<sequence length="55" mass="6680">MSKTKKVELTHREMEYLEDAVIFFLQSKENHLSIHAKEDFHAITNKFYLARRRVE</sequence>
<proteinExistence type="predicted"/>